<dbReference type="GeneID" id="34526145"/>
<dbReference type="KEGG" id="kng:KNAG_0E01830"/>
<dbReference type="OrthoDB" id="4036644at2759"/>
<accession>J7R6G9</accession>
<dbReference type="PROSITE" id="PS50090">
    <property type="entry name" value="MYB_LIKE"/>
    <property type="match status" value="1"/>
</dbReference>
<keyword evidence="4" id="KW-1185">Reference proteome</keyword>
<dbReference type="Proteomes" id="UP000006310">
    <property type="component" value="Chromosome 5"/>
</dbReference>
<feature type="compositionally biased region" description="Polar residues" evidence="1">
    <location>
        <begin position="239"/>
        <end position="257"/>
    </location>
</feature>
<protein>
    <recommendedName>
        <fullName evidence="2">Myb-like domain-containing protein</fullName>
    </recommendedName>
</protein>
<evidence type="ECO:0000313" key="3">
    <source>
        <dbReference type="EMBL" id="CCK70445.1"/>
    </source>
</evidence>
<feature type="compositionally biased region" description="Acidic residues" evidence="1">
    <location>
        <begin position="72"/>
        <end position="89"/>
    </location>
</feature>
<dbReference type="RefSeq" id="XP_022464691.1">
    <property type="nucleotide sequence ID" value="XM_022608168.1"/>
</dbReference>
<reference evidence="4" key="2">
    <citation type="submission" date="2012-08" db="EMBL/GenBank/DDBJ databases">
        <title>Genome sequence of Kazachstania naganishii.</title>
        <authorList>
            <person name="Gordon J.L."/>
            <person name="Armisen D."/>
            <person name="Proux-Wera E."/>
            <person name="OhEigeartaigh S.S."/>
            <person name="Byrne K.P."/>
            <person name="Wolfe K.H."/>
        </authorList>
    </citation>
    <scope>NUCLEOTIDE SEQUENCE [LARGE SCALE GENOMIC DNA]</scope>
    <source>
        <strain evidence="4">ATCC MYA-139 / BCRC 22969 / CBS 8797 / CCRC 22969 / KCTC 17520 / NBRC 10181 / NCYC 3082</strain>
    </source>
</reference>
<proteinExistence type="predicted"/>
<gene>
    <name evidence="3" type="primary">KNAG0E01830</name>
    <name evidence="3" type="ordered locus">KNAG_0E01830</name>
</gene>
<sequence>MDTTKLQLIAPKSRSVHGECNGFEAAFVNGRSHGGTGSITNSAGEYALHGPTTIWKLPAKGMFRNEDKGEAEVEDESEMEEDRDNDDPMDGLAGKSTSPQSSGSYCDTGSNNNGPDSHSRQFRKKWRDSEDIAFVQVLLDHSQLLNFVEFFKPMKNFWIQISEQLLQKHNFERNARQCQDRFKLLYTKGRKLEQDHECDTDIRQKPGLSQKDVSLVQLVNTFELVRGNLVLKTNERLNSESNSSTETCPEQQNTSTEPGICNNVENNDNNDQVKETINHSTSPSGSVTVPNGTISNGTISNCKEEMVTTPEKGQTFNKASKDYGEELTLLQNKVNDISLLIKQQLDQQNHIQQIFNGHASTDQTELELELRREQENLRFQQTQCECQLMDHEQNIATVDGHMLAHSQQLESQDDRIEMAEHVVSSHDKIIEEHDNRLLLQERQLTAQESELVKQSRELWIQNAKSLEQEEVLTQHHKRLTGYKKKLTNHDRRLSQCGEKLSNHDGQLSNLDGQLFNHDGQLSKLDGQVSNLDGQLSNLDSQLSSQLSRCVEKLMQHDTQISMQKSVCDNLSYLRTDVDHIKTHLAIMQPRLEELERKNDQQAQLIKMMYQAFKDCAEKNTTKVNLRDLENL</sequence>
<dbReference type="Gene3D" id="1.20.5.340">
    <property type="match status" value="1"/>
</dbReference>
<feature type="region of interest" description="Disordered" evidence="1">
    <location>
        <begin position="236"/>
        <end position="268"/>
    </location>
</feature>
<evidence type="ECO:0000256" key="1">
    <source>
        <dbReference type="SAM" id="MobiDB-lite"/>
    </source>
</evidence>
<name>J7R6G9_HUIN7</name>
<organism evidence="3 4">
    <name type="scientific">Huiozyma naganishii (strain ATCC MYA-139 / BCRC 22969 / CBS 8797 / KCTC 17520 / NBRC 10181 / NCYC 3082 / Yp74L-3)</name>
    <name type="common">Yeast</name>
    <name type="synonym">Kazachstania naganishii</name>
    <dbReference type="NCBI Taxonomy" id="1071383"/>
    <lineage>
        <taxon>Eukaryota</taxon>
        <taxon>Fungi</taxon>
        <taxon>Dikarya</taxon>
        <taxon>Ascomycota</taxon>
        <taxon>Saccharomycotina</taxon>
        <taxon>Saccharomycetes</taxon>
        <taxon>Saccharomycetales</taxon>
        <taxon>Saccharomycetaceae</taxon>
        <taxon>Huiozyma</taxon>
    </lineage>
</organism>
<reference evidence="3 4" key="1">
    <citation type="journal article" date="2011" name="Proc. Natl. Acad. Sci. U.S.A.">
        <title>Evolutionary erosion of yeast sex chromosomes by mating-type switching accidents.</title>
        <authorList>
            <person name="Gordon J.L."/>
            <person name="Armisen D."/>
            <person name="Proux-Wera E."/>
            <person name="Oheigeartaigh S.S."/>
            <person name="Byrne K.P."/>
            <person name="Wolfe K.H."/>
        </authorList>
    </citation>
    <scope>NUCLEOTIDE SEQUENCE [LARGE SCALE GENOMIC DNA]</scope>
    <source>
        <strain evidence="4">ATCC MYA-139 / BCRC 22969 / CBS 8797 / CCRC 22969 / KCTC 17520 / NBRC 10181 / NCYC 3082</strain>
    </source>
</reference>
<evidence type="ECO:0000259" key="2">
    <source>
        <dbReference type="PROSITE" id="PS50090"/>
    </source>
</evidence>
<dbReference type="EMBL" id="HE978318">
    <property type="protein sequence ID" value="CCK70445.1"/>
    <property type="molecule type" value="Genomic_DNA"/>
</dbReference>
<dbReference type="AlphaFoldDB" id="J7R6G9"/>
<evidence type="ECO:0000313" key="4">
    <source>
        <dbReference type="Proteomes" id="UP000006310"/>
    </source>
</evidence>
<dbReference type="STRING" id="1071383.J7R6G9"/>
<feature type="domain" description="Myb-like" evidence="2">
    <location>
        <begin position="118"/>
        <end position="186"/>
    </location>
</feature>
<dbReference type="eggNOG" id="ENOG502S5B4">
    <property type="taxonomic scope" value="Eukaryota"/>
</dbReference>
<dbReference type="InterPro" id="IPR001005">
    <property type="entry name" value="SANT/Myb"/>
</dbReference>
<feature type="region of interest" description="Disordered" evidence="1">
    <location>
        <begin position="279"/>
        <end position="298"/>
    </location>
</feature>
<feature type="region of interest" description="Disordered" evidence="1">
    <location>
        <begin position="67"/>
        <end position="123"/>
    </location>
</feature>
<dbReference type="HOGENOM" id="CLU_433494_0_0_1"/>
<feature type="compositionally biased region" description="Polar residues" evidence="1">
    <location>
        <begin position="95"/>
        <end position="116"/>
    </location>
</feature>